<sequence>MSISSVIKSIQDIMRKDAGVDGDAQRLGQMSWLLFLKIFDAQEEELEFELDDYQAPLPSEYLWRNWAADNEGITGDELLEFVNDKLFVDLKNLAAPIKLNPRGYVVREAFSDAFNYMKNGTLLRQVINKLNEIDFTDSAERHLFGDLYEQILKDLQSAGNAGEFYTPRAITRFIVDRIDPQLGESIMDPACGTGGFLACSFDHVKEKYVKTTEDHQTLQKQIHGVEKKQLPHLLCTTNMLLHGIEVPVQVKHGNTLNKPLSSWDDEIDVIVTNPPFGGTEEDGIEKNFPTETRTRETADLFLQLIIEVLASPSGAGDNAKAGGRAAVVLPDGTLFGEGVKTKIKKLLTEECNLHTIVRLPNGVFNPYTGIKTNILFFTKGEPTKKVWFYEHPYPAGVKNYNKTKPMKFAEFQTEIDWWGVEADGFASRVETEQAWQVSIDDIIARNFNLDIKNPHVEETVSHDPQELLTDYAKQQTDIQALRDQLKGILSAALSSNSESEAK</sequence>
<dbReference type="GO" id="GO:0008170">
    <property type="term" value="F:N-methyltransferase activity"/>
    <property type="evidence" value="ECO:0007669"/>
    <property type="project" value="InterPro"/>
</dbReference>
<dbReference type="PRINTS" id="PR00507">
    <property type="entry name" value="N12N6MTFRASE"/>
</dbReference>
<accession>A0A8H2JMS6</accession>
<dbReference type="RefSeq" id="WP_138621873.1">
    <property type="nucleotide sequence ID" value="NZ_SZVP01000004.1"/>
</dbReference>
<proteinExistence type="inferred from homology"/>
<evidence type="ECO:0000256" key="3">
    <source>
        <dbReference type="ARBA" id="ARBA00022603"/>
    </source>
</evidence>
<keyword evidence="3 10" id="KW-0489">Methyltransferase</keyword>
<evidence type="ECO:0000259" key="9">
    <source>
        <dbReference type="Pfam" id="PF12161"/>
    </source>
</evidence>
<evidence type="ECO:0000256" key="2">
    <source>
        <dbReference type="ARBA" id="ARBA00011900"/>
    </source>
</evidence>
<keyword evidence="5" id="KW-0949">S-adenosyl-L-methionine</keyword>
<dbReference type="OrthoDB" id="9784823at2"/>
<dbReference type="Gene3D" id="1.20.1260.30">
    <property type="match status" value="1"/>
</dbReference>
<dbReference type="InterPro" id="IPR029063">
    <property type="entry name" value="SAM-dependent_MTases_sf"/>
</dbReference>
<comment type="catalytic activity">
    <reaction evidence="7">
        <text>a 2'-deoxyadenosine in DNA + S-adenosyl-L-methionine = an N(6)-methyl-2'-deoxyadenosine in DNA + S-adenosyl-L-homocysteine + H(+)</text>
        <dbReference type="Rhea" id="RHEA:15197"/>
        <dbReference type="Rhea" id="RHEA-COMP:12418"/>
        <dbReference type="Rhea" id="RHEA-COMP:12419"/>
        <dbReference type="ChEBI" id="CHEBI:15378"/>
        <dbReference type="ChEBI" id="CHEBI:57856"/>
        <dbReference type="ChEBI" id="CHEBI:59789"/>
        <dbReference type="ChEBI" id="CHEBI:90615"/>
        <dbReference type="ChEBI" id="CHEBI:90616"/>
        <dbReference type="EC" id="2.1.1.72"/>
    </reaction>
</comment>
<evidence type="ECO:0000256" key="7">
    <source>
        <dbReference type="ARBA" id="ARBA00047942"/>
    </source>
</evidence>
<dbReference type="EMBL" id="SZVP01000004">
    <property type="protein sequence ID" value="TMM46089.1"/>
    <property type="molecule type" value="Genomic_DNA"/>
</dbReference>
<dbReference type="InterPro" id="IPR002052">
    <property type="entry name" value="DNA_methylase_N6_adenine_CS"/>
</dbReference>
<dbReference type="GO" id="GO:0009007">
    <property type="term" value="F:site-specific DNA-methyltransferase (adenine-specific) activity"/>
    <property type="evidence" value="ECO:0007669"/>
    <property type="project" value="UniProtKB-EC"/>
</dbReference>
<dbReference type="InterPro" id="IPR051537">
    <property type="entry name" value="DNA_Adenine_Mtase"/>
</dbReference>
<dbReference type="GO" id="GO:0009307">
    <property type="term" value="P:DNA restriction-modification system"/>
    <property type="evidence" value="ECO:0007669"/>
    <property type="project" value="UniProtKB-KW"/>
</dbReference>
<dbReference type="EC" id="2.1.1.72" evidence="2"/>
<dbReference type="AlphaFoldDB" id="A0A8H2JMS6"/>
<name>A0A8H2JMS6_9GAMM</name>
<dbReference type="InterPro" id="IPR038333">
    <property type="entry name" value="T1MK-like_N_sf"/>
</dbReference>
<dbReference type="GO" id="GO:0003677">
    <property type="term" value="F:DNA binding"/>
    <property type="evidence" value="ECO:0007669"/>
    <property type="project" value="InterPro"/>
</dbReference>
<organism evidence="10 11">
    <name type="scientific">Colwellia ponticola</name>
    <dbReference type="NCBI Taxonomy" id="2304625"/>
    <lineage>
        <taxon>Bacteria</taxon>
        <taxon>Pseudomonadati</taxon>
        <taxon>Pseudomonadota</taxon>
        <taxon>Gammaproteobacteria</taxon>
        <taxon>Alteromonadales</taxon>
        <taxon>Colwelliaceae</taxon>
        <taxon>Colwellia</taxon>
    </lineage>
</organism>
<evidence type="ECO:0000256" key="6">
    <source>
        <dbReference type="ARBA" id="ARBA00022747"/>
    </source>
</evidence>
<dbReference type="PANTHER" id="PTHR42933">
    <property type="entry name" value="SLR6095 PROTEIN"/>
    <property type="match status" value="1"/>
</dbReference>
<evidence type="ECO:0000256" key="1">
    <source>
        <dbReference type="ARBA" id="ARBA00006594"/>
    </source>
</evidence>
<dbReference type="PANTHER" id="PTHR42933:SF4">
    <property type="entry name" value="TYPE I RESTRICTION ENZYME ECOKI METHYLASE SUBUNIT"/>
    <property type="match status" value="1"/>
</dbReference>
<dbReference type="InterPro" id="IPR003356">
    <property type="entry name" value="DNA_methylase_A-5"/>
</dbReference>
<evidence type="ECO:0000256" key="4">
    <source>
        <dbReference type="ARBA" id="ARBA00022679"/>
    </source>
</evidence>
<dbReference type="InterPro" id="IPR022749">
    <property type="entry name" value="D12N6_MeTrfase_N"/>
</dbReference>
<reference evidence="10 11" key="1">
    <citation type="submission" date="2019-05" db="EMBL/GenBank/DDBJ databases">
        <title>Colwellia ponticola sp. nov., isolated from seawater.</title>
        <authorList>
            <person name="Yoon J.-H."/>
        </authorList>
    </citation>
    <scope>NUCLEOTIDE SEQUENCE [LARGE SCALE GENOMIC DNA]</scope>
    <source>
        <strain evidence="10 11">OISW-25</strain>
    </source>
</reference>
<protein>
    <recommendedName>
        <fullName evidence="2">site-specific DNA-methyltransferase (adenine-specific)</fullName>
        <ecNumber evidence="2">2.1.1.72</ecNumber>
    </recommendedName>
</protein>
<dbReference type="Proteomes" id="UP000307702">
    <property type="component" value="Unassembled WGS sequence"/>
</dbReference>
<comment type="similarity">
    <text evidence="1">Belongs to the N(4)/N(6)-methyltransferase family.</text>
</comment>
<gene>
    <name evidence="10" type="ORF">FCS21_07195</name>
</gene>
<dbReference type="GO" id="GO:0032259">
    <property type="term" value="P:methylation"/>
    <property type="evidence" value="ECO:0007669"/>
    <property type="project" value="UniProtKB-KW"/>
</dbReference>
<dbReference type="PROSITE" id="PS00092">
    <property type="entry name" value="N6_MTASE"/>
    <property type="match status" value="1"/>
</dbReference>
<keyword evidence="4 10" id="KW-0808">Transferase</keyword>
<dbReference type="Pfam" id="PF12161">
    <property type="entry name" value="HsdM_N"/>
    <property type="match status" value="1"/>
</dbReference>
<feature type="domain" description="DNA methylase adenine-specific" evidence="8">
    <location>
        <begin position="140"/>
        <end position="462"/>
    </location>
</feature>
<evidence type="ECO:0000259" key="8">
    <source>
        <dbReference type="Pfam" id="PF02384"/>
    </source>
</evidence>
<dbReference type="Gene3D" id="3.40.50.150">
    <property type="entry name" value="Vaccinia Virus protein VP39"/>
    <property type="match status" value="1"/>
</dbReference>
<evidence type="ECO:0000256" key="5">
    <source>
        <dbReference type="ARBA" id="ARBA00022691"/>
    </source>
</evidence>
<keyword evidence="11" id="KW-1185">Reference proteome</keyword>
<evidence type="ECO:0000313" key="10">
    <source>
        <dbReference type="EMBL" id="TMM46089.1"/>
    </source>
</evidence>
<feature type="domain" description="N6 adenine-specific DNA methyltransferase N-terminal" evidence="9">
    <location>
        <begin position="4"/>
        <end position="130"/>
    </location>
</feature>
<comment type="caution">
    <text evidence="10">The sequence shown here is derived from an EMBL/GenBank/DDBJ whole genome shotgun (WGS) entry which is preliminary data.</text>
</comment>
<dbReference type="Pfam" id="PF02384">
    <property type="entry name" value="N6_Mtase"/>
    <property type="match status" value="1"/>
</dbReference>
<evidence type="ECO:0000313" key="11">
    <source>
        <dbReference type="Proteomes" id="UP000307702"/>
    </source>
</evidence>
<dbReference type="SUPFAM" id="SSF53335">
    <property type="entry name" value="S-adenosyl-L-methionine-dependent methyltransferases"/>
    <property type="match status" value="1"/>
</dbReference>
<keyword evidence="6" id="KW-0680">Restriction system</keyword>